<organism evidence="11">
    <name type="scientific">Nothobranchius furzeri</name>
    <name type="common">Turquoise killifish</name>
    <dbReference type="NCBI Taxonomy" id="105023"/>
    <lineage>
        <taxon>Eukaryota</taxon>
        <taxon>Metazoa</taxon>
        <taxon>Chordata</taxon>
        <taxon>Craniata</taxon>
        <taxon>Vertebrata</taxon>
        <taxon>Euteleostomi</taxon>
        <taxon>Actinopterygii</taxon>
        <taxon>Neopterygii</taxon>
        <taxon>Teleostei</taxon>
        <taxon>Neoteleostei</taxon>
        <taxon>Acanthomorphata</taxon>
        <taxon>Ovalentaria</taxon>
        <taxon>Atherinomorphae</taxon>
        <taxon>Cyprinodontiformes</taxon>
        <taxon>Nothobranchiidae</taxon>
        <taxon>Nothobranchius</taxon>
    </lineage>
</organism>
<keyword evidence="1" id="KW-0479">Metal-binding</keyword>
<feature type="compositionally biased region" description="Pro residues" evidence="6">
    <location>
        <begin position="1427"/>
        <end position="1438"/>
    </location>
</feature>
<dbReference type="GO" id="GO:0006325">
    <property type="term" value="P:chromatin organization"/>
    <property type="evidence" value="ECO:0007669"/>
    <property type="project" value="UniProtKB-KW"/>
</dbReference>
<feature type="compositionally biased region" description="Basic and acidic residues" evidence="6">
    <location>
        <begin position="704"/>
        <end position="713"/>
    </location>
</feature>
<evidence type="ECO:0000313" key="11">
    <source>
        <dbReference type="EMBL" id="SBS48619.1"/>
    </source>
</evidence>
<evidence type="ECO:0000256" key="4">
    <source>
        <dbReference type="ARBA" id="ARBA00022853"/>
    </source>
</evidence>
<feature type="compositionally biased region" description="Polar residues" evidence="6">
    <location>
        <begin position="1067"/>
        <end position="1082"/>
    </location>
</feature>
<feature type="compositionally biased region" description="Polar residues" evidence="6">
    <location>
        <begin position="957"/>
        <end position="974"/>
    </location>
</feature>
<dbReference type="Pfam" id="PF00856">
    <property type="entry name" value="SET"/>
    <property type="match status" value="1"/>
</dbReference>
<dbReference type="Pfam" id="PF02181">
    <property type="entry name" value="FH2"/>
    <property type="match status" value="1"/>
</dbReference>
<dbReference type="SMART" id="SM00249">
    <property type="entry name" value="PHD"/>
    <property type="match status" value="1"/>
</dbReference>
<dbReference type="InterPro" id="IPR046341">
    <property type="entry name" value="SET_dom_sf"/>
</dbReference>
<dbReference type="InterPro" id="IPR019787">
    <property type="entry name" value="Znf_PHD-finger"/>
</dbReference>
<proteinExistence type="predicted"/>
<feature type="compositionally biased region" description="Polar residues" evidence="6">
    <location>
        <begin position="989"/>
        <end position="1007"/>
    </location>
</feature>
<dbReference type="InterPro" id="IPR019786">
    <property type="entry name" value="Zinc_finger_PHD-type_CS"/>
</dbReference>
<dbReference type="PROSITE" id="PS50280">
    <property type="entry name" value="SET"/>
    <property type="match status" value="1"/>
</dbReference>
<sequence>MSIVFPVGVDTVDTSYLDMAAGSEPESVEASPVVVEKSSYPHQIYSSSSHHSHSYIGLPYADHNYGARPPPTPPASPPPSMLIRQGEGGLFVSGGQDEASRGTTLSTSEDGSYGADVTRCICGFTHDDGYMICCDKCSAWQHIDCMGIDRQNIPETYLCERCQPRHLDRERAILLQTRKRECLSDGDTSATESGDEVPLELYSTFQHTPTTITLTTGRLGNKQTDKKRKKSGEKEPPASSARAKKAFREGSRKSSRVKGAAPEQEPTEHPSLWENKIKTWMERYEEASSNQYSEDVQVLLRVKEQGDGKSLAYNTHPASFKPPVESQVQKNKKILKAVRDLAPDSLIIEYRGKFMLRQQFEANGYFFRRPYPFVLFYSNFDGVEMCVDARSFGNEARFIRRSCTPNSEVRHVIEDGMLHLYIYSLRPIAKGTEITIGFDFDYGSCKYKVDCACVKGNPECPVLKHNQEPTENLSSGGRRRGSRKESVREDQAQNQNMVLDGEGKGKSIGDGKQRKLSPLRLSISNNQTREERKMEAILQAFARMEKREKRREQALERIGTKTEVGVRGDIKEEPPVTPEMADCPAVMQPPIEIKEEPGLKPAKVKPSRNRKSFSRSRTHIGQQRRRARTISACSDLAPNSPAESVEPLTSEAPEGEVPSAPEPEAIVSQVPDSSPPHSSSPAPERNRSGSKSFKTKKHFVTEWVGEKQQDRSAVRTPEPVPERPLRISSDPEVLATQLNALPGMTCSPQVYSTPKHYVRFSSPFLANRSPTTPGVPTGRRRSRELPEMPQTTGSCKKRWLKQALEEEGSTSPARRPSIFLTGDGPLSPSINGDSDSPVLFNGSCSTPELPTPLKKRRLSPLDACVSESSTPYGSPCATPTRTDQPDTPILLTTPPRSRTEEPCMEPIVITPTHTLNAPQENESSEEISPEVSRKPCVQEADRPPSLVSSPCVRAPSSDGQQTDIKVSVSQSPQLPATEEVDSGEDRTDGSVSEGTSETCLSAETCASSYPGWIKSPDRGPTGPAGLNFSPVNSNLRDLTPSHTLEPLAAPFRSEPSAGPTAGAGSLAGTQPPFSEPQGQLFYSCSDDPGSLGFPRSLNVEGAGEGGSAQNPPQKKKVSLLEYRKRQREARRSGSKTECSSPVSTVPPLTVEAFSVALEPAHEPPAPTAPTAPSNITTVKEPQTSEETEAVREKEGGDGQWTSSTSVEQARERSYHRALLLSKDKDTDGETEGGDTPAPRECSSPSLQRTPTHTPCSPGPPVQPSSQPAKEEDGDGQPWTANPNGQPVNKPAGPKPAPLTPTKLHPAPLPSSPVHYPASSLLHSPKPQPQGSPYRSQRALFSNPPLSQTPSQAQTTPFPQFNTQSAPPPPPPPPPGPPASAAYFPPQNSSPAGPFPGFKPAVTPPYQAGSQPLMQTLPHSVHYQTSAAPPPPPPPPPPCRTSELSSGPMPPPPPVAPPLPGTGGSPTVIFNSGLAEGPLKLFSVKIKKPIQTKFRMPVLNWVALKPSQINGTIFNDIDDESILQNLDMEEFEELFKTKAQGPAVDLTLARQKLPQKAPSKVSLLEANRAKNLAITLRKAGQASEVICRAIHTFDLRTVPVDFVECLMRFLPTEAEVKLLRQYERDRKPLEALSDEDRFMMQFSRIERLSQRMTIMTFMGNFSDNIQMLTPQLHAIIAASVSIKSSQKLKKILEIILALGNYMNSSKRGAVYGFKLQSLDLLLETKSTDRKQTLLHYIANVVQDKYPAVSPFYNELHYVDKAAAVSLENVLCDVKELQRGMELTWREFSVSHNATLKDFISRNESRLNKLQEDARIAQDAFEDAVKFFGESSKTMPPSVFFPIYVRFIKAYRVAEDENEQKRRQEQMLLEKLEQEEQQDQEREDTKSPSHKGRRQQQELITELRRRQGKDSRHVYEGKDGAIEDIITALKTVPFTARSAKRSSRFFCDSAHSEEHY</sequence>
<dbReference type="InterPro" id="IPR001214">
    <property type="entry name" value="SET_dom"/>
</dbReference>
<evidence type="ECO:0000259" key="8">
    <source>
        <dbReference type="PROSITE" id="PS50280"/>
    </source>
</evidence>
<reference evidence="11" key="1">
    <citation type="submission" date="2016-05" db="EMBL/GenBank/DDBJ databases">
        <authorList>
            <person name="Lavstsen T."/>
            <person name="Jespersen J.S."/>
        </authorList>
    </citation>
    <scope>NUCLEOTIDE SEQUENCE</scope>
    <source>
        <tissue evidence="11">Brain</tissue>
    </source>
</reference>
<feature type="region of interest" description="Disordered" evidence="6">
    <location>
        <begin position="67"/>
        <end position="112"/>
    </location>
</feature>
<dbReference type="PANTHER" id="PTHR46462:SF2">
    <property type="entry name" value="INACTIVE HISTONE-LYSINE N-METHYLTRANSFERASE 2E"/>
    <property type="match status" value="1"/>
</dbReference>
<feature type="region of interest" description="Disordered" evidence="6">
    <location>
        <begin position="591"/>
        <end position="731"/>
    </location>
</feature>
<feature type="compositionally biased region" description="Polar residues" evidence="6">
    <location>
        <begin position="1029"/>
        <end position="1042"/>
    </location>
</feature>
<dbReference type="SMART" id="SM00498">
    <property type="entry name" value="FH2"/>
    <property type="match status" value="1"/>
</dbReference>
<feature type="compositionally biased region" description="Polar residues" evidence="6">
    <location>
        <begin position="866"/>
        <end position="882"/>
    </location>
</feature>
<dbReference type="InterPro" id="IPR013083">
    <property type="entry name" value="Znf_RING/FYVE/PHD"/>
</dbReference>
<reference evidence="11" key="2">
    <citation type="submission" date="2016-06" db="EMBL/GenBank/DDBJ databases">
        <title>The genome of a short-lived fish provides insights into sex chromosome evolution and the genetic control of aging.</title>
        <authorList>
            <person name="Reichwald K."/>
            <person name="Felder M."/>
            <person name="Petzold A."/>
            <person name="Koch P."/>
            <person name="Groth M."/>
            <person name="Platzer M."/>
        </authorList>
    </citation>
    <scope>NUCLEOTIDE SEQUENCE</scope>
    <source>
        <tissue evidence="11">Brain</tissue>
    </source>
</reference>
<dbReference type="InterPro" id="IPR014767">
    <property type="entry name" value="DAD_dom"/>
</dbReference>
<feature type="compositionally biased region" description="Pro residues" evidence="6">
    <location>
        <begin position="1447"/>
        <end position="1459"/>
    </location>
</feature>
<feature type="compositionally biased region" description="Polar residues" evidence="6">
    <location>
        <begin position="911"/>
        <end position="921"/>
    </location>
</feature>
<dbReference type="GO" id="GO:0008270">
    <property type="term" value="F:zinc ion binding"/>
    <property type="evidence" value="ECO:0007669"/>
    <property type="project" value="UniProtKB-KW"/>
</dbReference>
<dbReference type="CDD" id="cd15550">
    <property type="entry name" value="PHD_MLL5"/>
    <property type="match status" value="1"/>
</dbReference>
<feature type="compositionally biased region" description="Pro residues" evidence="6">
    <location>
        <begin position="68"/>
        <end position="80"/>
    </location>
</feature>
<feature type="compositionally biased region" description="Polar residues" evidence="6">
    <location>
        <begin position="1407"/>
        <end position="1426"/>
    </location>
</feature>
<dbReference type="SUPFAM" id="SSF57903">
    <property type="entry name" value="FYVE/PHD zinc finger"/>
    <property type="match status" value="1"/>
</dbReference>
<dbReference type="SMART" id="SM00317">
    <property type="entry name" value="SET"/>
    <property type="match status" value="1"/>
</dbReference>
<feature type="region of interest" description="Disordered" evidence="6">
    <location>
        <begin position="764"/>
        <end position="1468"/>
    </location>
</feature>
<dbReference type="PROSITE" id="PS51444">
    <property type="entry name" value="FH2"/>
    <property type="match status" value="1"/>
</dbReference>
<feature type="domain" description="DAD" evidence="9">
    <location>
        <begin position="1908"/>
        <end position="1942"/>
    </location>
</feature>
<dbReference type="InterPro" id="IPR001965">
    <property type="entry name" value="Znf_PHD"/>
</dbReference>
<accession>A0A1A8UJX2</accession>
<feature type="compositionally biased region" description="Basic and acidic residues" evidence="6">
    <location>
        <begin position="501"/>
        <end position="513"/>
    </location>
</feature>
<dbReference type="PANTHER" id="PTHR46462">
    <property type="entry name" value="UPSET, ISOFORM A"/>
    <property type="match status" value="1"/>
</dbReference>
<keyword evidence="2 5" id="KW-0863">Zinc-finger</keyword>
<feature type="compositionally biased region" description="Basic and acidic residues" evidence="6">
    <location>
        <begin position="1899"/>
        <end position="1915"/>
    </location>
</feature>
<feature type="domain" description="SET" evidence="8">
    <location>
        <begin position="322"/>
        <end position="439"/>
    </location>
</feature>
<dbReference type="Gene3D" id="1.20.58.2220">
    <property type="entry name" value="Formin, FH2 domain"/>
    <property type="match status" value="1"/>
</dbReference>
<feature type="compositionally biased region" description="Basic residues" evidence="6">
    <location>
        <begin position="602"/>
        <end position="628"/>
    </location>
</feature>
<feature type="compositionally biased region" description="Basic and acidic residues" evidence="6">
    <location>
        <begin position="1870"/>
        <end position="1885"/>
    </location>
</feature>
<dbReference type="GO" id="GO:0006355">
    <property type="term" value="P:regulation of DNA-templated transcription"/>
    <property type="evidence" value="ECO:0007669"/>
    <property type="project" value="TreeGrafter"/>
</dbReference>
<dbReference type="InterPro" id="IPR042201">
    <property type="entry name" value="FH2_Formin_sf"/>
</dbReference>
<evidence type="ECO:0000256" key="5">
    <source>
        <dbReference type="PROSITE-ProRule" id="PRU00146"/>
    </source>
</evidence>
<gene>
    <name evidence="11" type="primary">MLL5</name>
</gene>
<evidence type="ECO:0000256" key="3">
    <source>
        <dbReference type="ARBA" id="ARBA00022833"/>
    </source>
</evidence>
<feature type="compositionally biased region" description="Polar residues" evidence="6">
    <location>
        <begin position="1242"/>
        <end position="1253"/>
    </location>
</feature>
<evidence type="ECO:0000259" key="10">
    <source>
        <dbReference type="PROSITE" id="PS51444"/>
    </source>
</evidence>
<protein>
    <submittedName>
        <fullName evidence="11">Myeloid/lymphoid or mixed-lineage leukemia 5 (Trithorax homolog)</fullName>
    </submittedName>
</protein>
<feature type="region of interest" description="Disordered" evidence="6">
    <location>
        <begin position="212"/>
        <end position="272"/>
    </location>
</feature>
<feature type="domain" description="FH2" evidence="10">
    <location>
        <begin position="1485"/>
        <end position="1875"/>
    </location>
</feature>
<dbReference type="FunFam" id="3.30.40.10:FF:000150">
    <property type="entry name" value="Inactive histone-lysine N-methyltransferase 2E"/>
    <property type="match status" value="1"/>
</dbReference>
<evidence type="ECO:0000256" key="1">
    <source>
        <dbReference type="ARBA" id="ARBA00022723"/>
    </source>
</evidence>
<dbReference type="EMBL" id="HAEJ01008162">
    <property type="protein sequence ID" value="SBS48619.1"/>
    <property type="molecule type" value="Transcribed_RNA"/>
</dbReference>
<dbReference type="InterPro" id="IPR015425">
    <property type="entry name" value="FH2_Formin"/>
</dbReference>
<feature type="region of interest" description="Disordered" evidence="6">
    <location>
        <begin position="1870"/>
        <end position="1915"/>
    </location>
</feature>
<feature type="compositionally biased region" description="Polar residues" evidence="6">
    <location>
        <begin position="101"/>
        <end position="110"/>
    </location>
</feature>
<dbReference type="PROSITE" id="PS50016">
    <property type="entry name" value="ZF_PHD_2"/>
    <property type="match status" value="1"/>
</dbReference>
<dbReference type="SUPFAM" id="SSF82199">
    <property type="entry name" value="SET domain"/>
    <property type="match status" value="1"/>
</dbReference>
<feature type="compositionally biased region" description="Polar residues" evidence="6">
    <location>
        <begin position="1343"/>
        <end position="1364"/>
    </location>
</feature>
<evidence type="ECO:0000259" key="9">
    <source>
        <dbReference type="PROSITE" id="PS51231"/>
    </source>
</evidence>
<keyword evidence="4" id="KW-0156">Chromatin regulator</keyword>
<dbReference type="GO" id="GO:0034967">
    <property type="term" value="C:Set3 complex"/>
    <property type="evidence" value="ECO:0007669"/>
    <property type="project" value="TreeGrafter"/>
</dbReference>
<feature type="region of interest" description="Disordered" evidence="6">
    <location>
        <begin position="464"/>
        <end position="528"/>
    </location>
</feature>
<dbReference type="Gene3D" id="2.170.270.10">
    <property type="entry name" value="SET domain"/>
    <property type="match status" value="1"/>
</dbReference>
<evidence type="ECO:0000256" key="2">
    <source>
        <dbReference type="ARBA" id="ARBA00022771"/>
    </source>
</evidence>
<feature type="compositionally biased region" description="Pro residues" evidence="6">
    <location>
        <begin position="1365"/>
        <end position="1377"/>
    </location>
</feature>
<dbReference type="Gene3D" id="3.30.40.10">
    <property type="entry name" value="Zinc/RING finger domain, C3HC4 (zinc finger)"/>
    <property type="match status" value="1"/>
</dbReference>
<feature type="domain" description="PHD-type" evidence="7">
    <location>
        <begin position="117"/>
        <end position="165"/>
    </location>
</feature>
<dbReference type="GO" id="GO:0070210">
    <property type="term" value="C:Rpd3L-Expanded complex"/>
    <property type="evidence" value="ECO:0007669"/>
    <property type="project" value="TreeGrafter"/>
</dbReference>
<dbReference type="SUPFAM" id="SSF101447">
    <property type="entry name" value="Formin homology 2 domain (FH2 domain)"/>
    <property type="match status" value="1"/>
</dbReference>
<evidence type="ECO:0000256" key="6">
    <source>
        <dbReference type="SAM" id="MobiDB-lite"/>
    </source>
</evidence>
<keyword evidence="3" id="KW-0862">Zinc</keyword>
<dbReference type="PROSITE" id="PS01359">
    <property type="entry name" value="ZF_PHD_1"/>
    <property type="match status" value="1"/>
</dbReference>
<name>A0A1A8UJX2_NOTFU</name>
<feature type="compositionally biased region" description="Low complexity" evidence="6">
    <location>
        <begin position="671"/>
        <end position="683"/>
    </location>
</feature>
<dbReference type="InterPro" id="IPR011011">
    <property type="entry name" value="Znf_FYVE_PHD"/>
</dbReference>
<dbReference type="PROSITE" id="PS51231">
    <property type="entry name" value="DAD"/>
    <property type="match status" value="1"/>
</dbReference>
<dbReference type="Pfam" id="PF20826">
    <property type="entry name" value="PHD_5"/>
    <property type="match status" value="1"/>
</dbReference>
<dbReference type="FunFam" id="1.20.58.2220:FF:000001">
    <property type="entry name" value="Formin-like 1, isoform CRA_c"/>
    <property type="match status" value="1"/>
</dbReference>
<evidence type="ECO:0000259" key="7">
    <source>
        <dbReference type="PROSITE" id="PS50016"/>
    </source>
</evidence>